<organism evidence="1 2">
    <name type="scientific">Necator americanus</name>
    <name type="common">Human hookworm</name>
    <dbReference type="NCBI Taxonomy" id="51031"/>
    <lineage>
        <taxon>Eukaryota</taxon>
        <taxon>Metazoa</taxon>
        <taxon>Ecdysozoa</taxon>
        <taxon>Nematoda</taxon>
        <taxon>Chromadorea</taxon>
        <taxon>Rhabditida</taxon>
        <taxon>Rhabditina</taxon>
        <taxon>Rhabditomorpha</taxon>
        <taxon>Strongyloidea</taxon>
        <taxon>Ancylostomatidae</taxon>
        <taxon>Bunostominae</taxon>
        <taxon>Necator</taxon>
    </lineage>
</organism>
<name>A0ABR1CC90_NECAM</name>
<comment type="caution">
    <text evidence="1">The sequence shown here is derived from an EMBL/GenBank/DDBJ whole genome shotgun (WGS) entry which is preliminary data.</text>
</comment>
<dbReference type="EMBL" id="JAVFWL010000002">
    <property type="protein sequence ID" value="KAK6736099.1"/>
    <property type="molecule type" value="Genomic_DNA"/>
</dbReference>
<evidence type="ECO:0000313" key="1">
    <source>
        <dbReference type="EMBL" id="KAK6736099.1"/>
    </source>
</evidence>
<evidence type="ECO:0000313" key="2">
    <source>
        <dbReference type="Proteomes" id="UP001303046"/>
    </source>
</evidence>
<sequence length="245" mass="28474">MYINNIIALLLSTIAYLIWNRNFQTLLLLLLCCLLVHEVRFITGQQNEVAWVIYANGNDSKKKRTMARMLSRFRDILVLTLSIDNVRTRMSRNHINMQMVGLDVIEIDVMKALFCFTFLFIVESSTIGRKIKVPNSDHTLQELIYRSALPRSNEQIQDSVWWVPNGDSYQATKVTVLNEGKQYSTYSFQMVLVKSQCDAKKVPISSLRKCKPAPRSNLRVFCQVMLAWNENDWSSIEMENYCSRK</sequence>
<protein>
    <submittedName>
        <fullName evidence="1">Uncharacterized protein</fullName>
    </submittedName>
</protein>
<proteinExistence type="predicted"/>
<accession>A0ABR1CC90</accession>
<keyword evidence="2" id="KW-1185">Reference proteome</keyword>
<gene>
    <name evidence="1" type="primary">Necator_chrII.g6820</name>
    <name evidence="1" type="ORF">RB195_019027</name>
</gene>
<reference evidence="1 2" key="1">
    <citation type="submission" date="2023-08" db="EMBL/GenBank/DDBJ databases">
        <title>A Necator americanus chromosomal reference genome.</title>
        <authorList>
            <person name="Ilik V."/>
            <person name="Petrzelkova K.J."/>
            <person name="Pardy F."/>
            <person name="Fuh T."/>
            <person name="Niatou-Singa F.S."/>
            <person name="Gouil Q."/>
            <person name="Baker L."/>
            <person name="Ritchie M.E."/>
            <person name="Jex A.R."/>
            <person name="Gazzola D."/>
            <person name="Li H."/>
            <person name="Toshio Fujiwara R."/>
            <person name="Zhan B."/>
            <person name="Aroian R.V."/>
            <person name="Pafco B."/>
            <person name="Schwarz E.M."/>
        </authorList>
    </citation>
    <scope>NUCLEOTIDE SEQUENCE [LARGE SCALE GENOMIC DNA]</scope>
    <source>
        <strain evidence="1 2">Aroian</strain>
        <tissue evidence="1">Whole animal</tissue>
    </source>
</reference>
<dbReference type="Proteomes" id="UP001303046">
    <property type="component" value="Unassembled WGS sequence"/>
</dbReference>